<evidence type="ECO:0000313" key="2">
    <source>
        <dbReference type="EMBL" id="NIZ47722.1"/>
    </source>
</evidence>
<accession>A0A968GD95</accession>
<evidence type="ECO:0008006" key="4">
    <source>
        <dbReference type="Google" id="ProtNLM"/>
    </source>
</evidence>
<gene>
    <name evidence="2" type="ORF">HCT46_07330</name>
</gene>
<keyword evidence="3" id="KW-1185">Reference proteome</keyword>
<comment type="caution">
    <text evidence="2">The sequence shown here is derived from an EMBL/GenBank/DDBJ whole genome shotgun (WGS) entry which is preliminary data.</text>
</comment>
<dbReference type="AlphaFoldDB" id="A0A968GD95"/>
<dbReference type="EMBL" id="JAATLK010000003">
    <property type="protein sequence ID" value="NIZ47722.1"/>
    <property type="molecule type" value="Genomic_DNA"/>
</dbReference>
<keyword evidence="1" id="KW-0732">Signal</keyword>
<feature type="signal peptide" evidence="1">
    <location>
        <begin position="1"/>
        <end position="17"/>
    </location>
</feature>
<name>A0A968GD95_9SPIO</name>
<evidence type="ECO:0000313" key="3">
    <source>
        <dbReference type="Proteomes" id="UP000752013"/>
    </source>
</evidence>
<reference evidence="2" key="1">
    <citation type="submission" date="2020-03" db="EMBL/GenBank/DDBJ databases">
        <title>Spirochaetal bacteria isolated from arthropods constitute a novel genus Entomospira genus novum within the order Spirochaetales.</title>
        <authorList>
            <person name="Grana-Miraglia L."/>
            <person name="Sikutova S."/>
            <person name="Fingerle V."/>
            <person name="Sing A."/>
            <person name="Castillo-Ramirez S."/>
            <person name="Margos G."/>
            <person name="Rudolf I."/>
        </authorList>
    </citation>
    <scope>NUCLEOTIDE SEQUENCE</scope>
    <source>
        <strain evidence="2">BR208</strain>
    </source>
</reference>
<sequence length="214" mass="24712">MKNFFSFLCLFLLIALAVGCDPTKKALKSGEQIFTMPKSPISPIKVKENQENIFGFTFIIYAVGHWNIDRFLDIVDADEPYTINIHNGESDTVTAWTDKLDASYYSGIHTTWKTVVPTHQLQFMDHRLTLNFTNKTLKIGSKKEDLSSYFPKNNTISHASLDKEHRNFFQIGEQYYLVWVCKLQVVKDPIFNTLPIHLNKAWQKTEAFLVTIVE</sequence>
<feature type="chain" id="PRO_5037615963" description="Lipoprotein" evidence="1">
    <location>
        <begin position="18"/>
        <end position="214"/>
    </location>
</feature>
<protein>
    <recommendedName>
        <fullName evidence="4">Lipoprotein</fullName>
    </recommendedName>
</protein>
<organism evidence="2 3">
    <name type="scientific">Entomospira nematocerorum</name>
    <dbReference type="NCBI Taxonomy" id="2719987"/>
    <lineage>
        <taxon>Bacteria</taxon>
        <taxon>Pseudomonadati</taxon>
        <taxon>Spirochaetota</taxon>
        <taxon>Spirochaetia</taxon>
        <taxon>Spirochaetales</taxon>
        <taxon>Spirochaetaceae</taxon>
        <taxon>Entomospira</taxon>
    </lineage>
</organism>
<dbReference type="RefSeq" id="WP_167704432.1">
    <property type="nucleotide sequence ID" value="NZ_CP118170.1"/>
</dbReference>
<evidence type="ECO:0000256" key="1">
    <source>
        <dbReference type="SAM" id="SignalP"/>
    </source>
</evidence>
<dbReference type="Proteomes" id="UP000752013">
    <property type="component" value="Unassembled WGS sequence"/>
</dbReference>
<dbReference type="PROSITE" id="PS51257">
    <property type="entry name" value="PROKAR_LIPOPROTEIN"/>
    <property type="match status" value="1"/>
</dbReference>
<proteinExistence type="predicted"/>